<evidence type="ECO:0000313" key="3">
    <source>
        <dbReference type="Proteomes" id="UP000663838"/>
    </source>
</evidence>
<dbReference type="EMBL" id="CAJOBS010001701">
    <property type="protein sequence ID" value="CAF4754302.1"/>
    <property type="molecule type" value="Genomic_DNA"/>
</dbReference>
<accession>A0A821LQE9</accession>
<protein>
    <submittedName>
        <fullName evidence="2">Uncharacterized protein</fullName>
    </submittedName>
</protein>
<feature type="region of interest" description="Disordered" evidence="1">
    <location>
        <begin position="1"/>
        <end position="58"/>
    </location>
</feature>
<sequence length="108" mass="12578">MYSNKADLNSTDSTNRRLSSNNTFDIELQHPQPRRRQTTNHDYDSDPNKDRYYTRDNSIPAKQDEIYLSKSDQLLPRNNIIEAPRNISIISSHDPMLIPTLSMVVDEK</sequence>
<dbReference type="Proteomes" id="UP000663838">
    <property type="component" value="Unassembled WGS sequence"/>
</dbReference>
<name>A0A821LQE9_9BILA</name>
<reference evidence="2" key="1">
    <citation type="submission" date="2021-02" db="EMBL/GenBank/DDBJ databases">
        <authorList>
            <person name="Nowell W R."/>
        </authorList>
    </citation>
    <scope>NUCLEOTIDE SEQUENCE</scope>
</reference>
<evidence type="ECO:0000313" key="2">
    <source>
        <dbReference type="EMBL" id="CAF4754302.1"/>
    </source>
</evidence>
<proteinExistence type="predicted"/>
<gene>
    <name evidence="2" type="ORF">TOA249_LOCUS20592</name>
</gene>
<evidence type="ECO:0000256" key="1">
    <source>
        <dbReference type="SAM" id="MobiDB-lite"/>
    </source>
</evidence>
<feature type="compositionally biased region" description="Polar residues" evidence="1">
    <location>
        <begin position="1"/>
        <end position="24"/>
    </location>
</feature>
<comment type="caution">
    <text evidence="2">The sequence shown here is derived from an EMBL/GenBank/DDBJ whole genome shotgun (WGS) entry which is preliminary data.</text>
</comment>
<feature type="compositionally biased region" description="Basic and acidic residues" evidence="1">
    <location>
        <begin position="39"/>
        <end position="54"/>
    </location>
</feature>
<organism evidence="2 3">
    <name type="scientific">Rotaria socialis</name>
    <dbReference type="NCBI Taxonomy" id="392032"/>
    <lineage>
        <taxon>Eukaryota</taxon>
        <taxon>Metazoa</taxon>
        <taxon>Spiralia</taxon>
        <taxon>Gnathifera</taxon>
        <taxon>Rotifera</taxon>
        <taxon>Eurotatoria</taxon>
        <taxon>Bdelloidea</taxon>
        <taxon>Philodinida</taxon>
        <taxon>Philodinidae</taxon>
        <taxon>Rotaria</taxon>
    </lineage>
</organism>
<dbReference type="AlphaFoldDB" id="A0A821LQE9"/>